<feature type="transmembrane region" description="Helical" evidence="11">
    <location>
        <begin position="12"/>
        <end position="35"/>
    </location>
</feature>
<dbReference type="SUPFAM" id="SSF47384">
    <property type="entry name" value="Homodimeric domain of signal transducing histidine kinase"/>
    <property type="match status" value="1"/>
</dbReference>
<feature type="transmembrane region" description="Helical" evidence="11">
    <location>
        <begin position="144"/>
        <end position="166"/>
    </location>
</feature>
<dbReference type="PRINTS" id="PR00344">
    <property type="entry name" value="BCTRLSENSOR"/>
</dbReference>
<sequence length="441" mass="47548">MRRASPSLLTRAALAAAAGATIVVVTVAVFVWAGVQRESYAQLDQRLDVLSTIAATVANQSLYDARQQIPPEYEATYRAGPIIIPAHNLALPELPEGFTTLEIEGDEYRIRTIAVPDRPRTTISVAAPTAPTEEQISEERRNTILVSMLAIAAAAALGWLLGGFAIRPLRQLAVQTRQIDPETATPRPSVTGALEAEELAAAISGMLERITREKQRTFEALETARDFAAVSAHELRTPLTAMRTNLEVLESLDPPEPERREVIIETLQSVRRIEQTLQALERLAAGNLTAEADYEDIDLAEVLDRCAQEARRLHTGLVVTVHDSGPTVIRGLAAGLRLAIDNAITNAVRHGDAEHVELSLHSSTETKDGGIDITIDDDGCGIPAEDRERVFERFTRGSRASAPGSGLGLALVAQQAELHGGEATMSNSPLGGARLTLRVRS</sequence>
<dbReference type="GO" id="GO:0005886">
    <property type="term" value="C:plasma membrane"/>
    <property type="evidence" value="ECO:0007669"/>
    <property type="project" value="UniProtKB-SubCell"/>
</dbReference>
<evidence type="ECO:0000256" key="2">
    <source>
        <dbReference type="ARBA" id="ARBA00004236"/>
    </source>
</evidence>
<evidence type="ECO:0000256" key="3">
    <source>
        <dbReference type="ARBA" id="ARBA00012438"/>
    </source>
</evidence>
<dbReference type="SMART" id="SM00387">
    <property type="entry name" value="HATPase_c"/>
    <property type="match status" value="1"/>
</dbReference>
<dbReference type="AlphaFoldDB" id="A0A839RSL7"/>
<keyword evidence="9" id="KW-0902">Two-component regulatory system</keyword>
<dbReference type="InterPro" id="IPR003660">
    <property type="entry name" value="HAMP_dom"/>
</dbReference>
<evidence type="ECO:0000259" key="12">
    <source>
        <dbReference type="PROSITE" id="PS50109"/>
    </source>
</evidence>
<evidence type="ECO:0000256" key="8">
    <source>
        <dbReference type="ARBA" id="ARBA00022989"/>
    </source>
</evidence>
<name>A0A839RSL7_9ACTN</name>
<dbReference type="RefSeq" id="WP_064441881.1">
    <property type="nucleotide sequence ID" value="NZ_BDDI01000016.1"/>
</dbReference>
<dbReference type="CDD" id="cd00082">
    <property type="entry name" value="HisKA"/>
    <property type="match status" value="1"/>
</dbReference>
<keyword evidence="8 11" id="KW-1133">Transmembrane helix</keyword>
<dbReference type="SMART" id="SM00388">
    <property type="entry name" value="HisKA"/>
    <property type="match status" value="1"/>
</dbReference>
<keyword evidence="4" id="KW-0597">Phosphoprotein</keyword>
<evidence type="ECO:0000256" key="4">
    <source>
        <dbReference type="ARBA" id="ARBA00022553"/>
    </source>
</evidence>
<dbReference type="InterPro" id="IPR003594">
    <property type="entry name" value="HATPase_dom"/>
</dbReference>
<dbReference type="PROSITE" id="PS50885">
    <property type="entry name" value="HAMP"/>
    <property type="match status" value="1"/>
</dbReference>
<evidence type="ECO:0000256" key="7">
    <source>
        <dbReference type="ARBA" id="ARBA00022777"/>
    </source>
</evidence>
<dbReference type="GO" id="GO:0000155">
    <property type="term" value="F:phosphorelay sensor kinase activity"/>
    <property type="evidence" value="ECO:0007669"/>
    <property type="project" value="InterPro"/>
</dbReference>
<dbReference type="InterPro" id="IPR004358">
    <property type="entry name" value="Sig_transdc_His_kin-like_C"/>
</dbReference>
<dbReference type="InterPro" id="IPR036097">
    <property type="entry name" value="HisK_dim/P_sf"/>
</dbReference>
<evidence type="ECO:0000256" key="9">
    <source>
        <dbReference type="ARBA" id="ARBA00023012"/>
    </source>
</evidence>
<dbReference type="Pfam" id="PF00512">
    <property type="entry name" value="HisKA"/>
    <property type="match status" value="1"/>
</dbReference>
<evidence type="ECO:0000256" key="6">
    <source>
        <dbReference type="ARBA" id="ARBA00022692"/>
    </source>
</evidence>
<comment type="catalytic activity">
    <reaction evidence="1">
        <text>ATP + protein L-histidine = ADP + protein N-phospho-L-histidine.</text>
        <dbReference type="EC" id="2.7.13.3"/>
    </reaction>
</comment>
<dbReference type="InterPro" id="IPR005467">
    <property type="entry name" value="His_kinase_dom"/>
</dbReference>
<proteinExistence type="predicted"/>
<comment type="caution">
    <text evidence="14">The sequence shown here is derived from an EMBL/GenBank/DDBJ whole genome shotgun (WGS) entry which is preliminary data.</text>
</comment>
<keyword evidence="6 11" id="KW-0812">Transmembrane</keyword>
<evidence type="ECO:0000256" key="11">
    <source>
        <dbReference type="SAM" id="Phobius"/>
    </source>
</evidence>
<dbReference type="Proteomes" id="UP000567922">
    <property type="component" value="Unassembled WGS sequence"/>
</dbReference>
<accession>A0A839RSL7</accession>
<keyword evidence="15" id="KW-1185">Reference proteome</keyword>
<dbReference type="OrthoDB" id="5241347at2"/>
<keyword evidence="7 14" id="KW-0418">Kinase</keyword>
<dbReference type="Gene3D" id="6.10.340.10">
    <property type="match status" value="1"/>
</dbReference>
<dbReference type="Gene3D" id="3.30.565.10">
    <property type="entry name" value="Histidine kinase-like ATPase, C-terminal domain"/>
    <property type="match status" value="1"/>
</dbReference>
<dbReference type="InterPro" id="IPR036890">
    <property type="entry name" value="HATPase_C_sf"/>
</dbReference>
<dbReference type="SUPFAM" id="SSF55874">
    <property type="entry name" value="ATPase domain of HSP90 chaperone/DNA topoisomerase II/histidine kinase"/>
    <property type="match status" value="1"/>
</dbReference>
<dbReference type="EC" id="2.7.13.3" evidence="3"/>
<protein>
    <recommendedName>
        <fullName evidence="3">histidine kinase</fullName>
        <ecNumber evidence="3">2.7.13.3</ecNumber>
    </recommendedName>
</protein>
<dbReference type="CDD" id="cd00075">
    <property type="entry name" value="HATPase"/>
    <property type="match status" value="1"/>
</dbReference>
<feature type="domain" description="Histidine kinase" evidence="12">
    <location>
        <begin position="230"/>
        <end position="441"/>
    </location>
</feature>
<dbReference type="InterPro" id="IPR050428">
    <property type="entry name" value="TCS_sensor_his_kinase"/>
</dbReference>
<dbReference type="EMBL" id="JACHWS010000003">
    <property type="protein sequence ID" value="MBB3039347.1"/>
    <property type="molecule type" value="Genomic_DNA"/>
</dbReference>
<evidence type="ECO:0000256" key="5">
    <source>
        <dbReference type="ARBA" id="ARBA00022679"/>
    </source>
</evidence>
<dbReference type="Pfam" id="PF00672">
    <property type="entry name" value="HAMP"/>
    <property type="match status" value="1"/>
</dbReference>
<dbReference type="SMART" id="SM00304">
    <property type="entry name" value="HAMP"/>
    <property type="match status" value="2"/>
</dbReference>
<keyword evidence="10 11" id="KW-0472">Membrane</keyword>
<keyword evidence="5 14" id="KW-0808">Transferase</keyword>
<dbReference type="PANTHER" id="PTHR45436">
    <property type="entry name" value="SENSOR HISTIDINE KINASE YKOH"/>
    <property type="match status" value="1"/>
</dbReference>
<organism evidence="14 15">
    <name type="scientific">Hoyosella altamirensis</name>
    <dbReference type="NCBI Taxonomy" id="616997"/>
    <lineage>
        <taxon>Bacteria</taxon>
        <taxon>Bacillati</taxon>
        <taxon>Actinomycetota</taxon>
        <taxon>Actinomycetes</taxon>
        <taxon>Mycobacteriales</taxon>
        <taxon>Hoyosellaceae</taxon>
        <taxon>Hoyosella</taxon>
    </lineage>
</organism>
<dbReference type="InterPro" id="IPR003661">
    <property type="entry name" value="HisK_dim/P_dom"/>
</dbReference>
<evidence type="ECO:0000313" key="14">
    <source>
        <dbReference type="EMBL" id="MBB3039347.1"/>
    </source>
</evidence>
<evidence type="ECO:0000259" key="13">
    <source>
        <dbReference type="PROSITE" id="PS50885"/>
    </source>
</evidence>
<gene>
    <name evidence="14" type="ORF">FHU29_003816</name>
</gene>
<dbReference type="PROSITE" id="PS50109">
    <property type="entry name" value="HIS_KIN"/>
    <property type="match status" value="1"/>
</dbReference>
<reference evidence="14 15" key="1">
    <citation type="submission" date="2020-08" db="EMBL/GenBank/DDBJ databases">
        <title>Sequencing the genomes of 1000 actinobacteria strains.</title>
        <authorList>
            <person name="Klenk H.-P."/>
        </authorList>
    </citation>
    <scope>NUCLEOTIDE SEQUENCE [LARGE SCALE GENOMIC DNA]</scope>
    <source>
        <strain evidence="14 15">DSM 45258</strain>
    </source>
</reference>
<evidence type="ECO:0000313" key="15">
    <source>
        <dbReference type="Proteomes" id="UP000567922"/>
    </source>
</evidence>
<comment type="subcellular location">
    <subcellularLocation>
        <location evidence="2">Cell membrane</location>
    </subcellularLocation>
</comment>
<evidence type="ECO:0000256" key="10">
    <source>
        <dbReference type="ARBA" id="ARBA00023136"/>
    </source>
</evidence>
<evidence type="ECO:0000256" key="1">
    <source>
        <dbReference type="ARBA" id="ARBA00000085"/>
    </source>
</evidence>
<dbReference type="PANTHER" id="PTHR45436:SF5">
    <property type="entry name" value="SENSOR HISTIDINE KINASE TRCS"/>
    <property type="match status" value="1"/>
</dbReference>
<dbReference type="Gene3D" id="1.10.287.130">
    <property type="match status" value="1"/>
</dbReference>
<dbReference type="Pfam" id="PF02518">
    <property type="entry name" value="HATPase_c"/>
    <property type="match status" value="1"/>
</dbReference>
<feature type="domain" description="HAMP" evidence="13">
    <location>
        <begin position="163"/>
        <end position="215"/>
    </location>
</feature>